<feature type="compositionally biased region" description="Basic residues" evidence="1">
    <location>
        <begin position="179"/>
        <end position="192"/>
    </location>
</feature>
<protein>
    <submittedName>
        <fullName evidence="2">Uncharacterized protein</fullName>
    </submittedName>
</protein>
<evidence type="ECO:0000256" key="1">
    <source>
        <dbReference type="SAM" id="MobiDB-lite"/>
    </source>
</evidence>
<dbReference type="VEuPathDB" id="FungiDB:CC77DRAFT_1095974"/>
<evidence type="ECO:0000313" key="2">
    <source>
        <dbReference type="EMBL" id="OAG19501.1"/>
    </source>
</evidence>
<gene>
    <name evidence="2" type="ORF">CC77DRAFT_1095974</name>
</gene>
<reference evidence="2 3" key="1">
    <citation type="submission" date="2016-05" db="EMBL/GenBank/DDBJ databases">
        <title>Comparative analysis of secretome profiles of manganese(II)-oxidizing ascomycete fungi.</title>
        <authorList>
            <consortium name="DOE Joint Genome Institute"/>
            <person name="Zeiner C.A."/>
            <person name="Purvine S.O."/>
            <person name="Zink E.M."/>
            <person name="Wu S."/>
            <person name="Pasa-Tolic L."/>
            <person name="Chaput D.L."/>
            <person name="Haridas S."/>
            <person name="Grigoriev I.V."/>
            <person name="Santelli C.M."/>
            <person name="Hansel C.M."/>
        </authorList>
    </citation>
    <scope>NUCLEOTIDE SEQUENCE [LARGE SCALE GENOMIC DNA]</scope>
    <source>
        <strain evidence="2 3">SRC1lrK2f</strain>
    </source>
</reference>
<sequence>MSELSNVLPVFDQISLVLHTAVDFCRRAGIGISIIQHAAIGAARSSILPVEEQKHGIERGQYGANNVKTRERAHMYALILAMGLASRTLRLRCTTTRIKVQSVTVFCTLPSVVALIKYHQAHGPKSLESVVSPEDRSMIKRVLASAKKLSRYDVQVSVSEYGEESFTLEAARVKMMAHQRKKKACRRRRHERRIMSKNAGAAGDKEEGGGSDEDGNGVGHEGEMRKDSSHLRPMTGRESSSTFKMDETGEPESHWT</sequence>
<dbReference type="RefSeq" id="XP_018384922.1">
    <property type="nucleotide sequence ID" value="XM_018529817.1"/>
</dbReference>
<organism evidence="2 3">
    <name type="scientific">Alternaria alternata</name>
    <name type="common">Alternaria rot fungus</name>
    <name type="synonym">Torula alternata</name>
    <dbReference type="NCBI Taxonomy" id="5599"/>
    <lineage>
        <taxon>Eukaryota</taxon>
        <taxon>Fungi</taxon>
        <taxon>Dikarya</taxon>
        <taxon>Ascomycota</taxon>
        <taxon>Pezizomycotina</taxon>
        <taxon>Dothideomycetes</taxon>
        <taxon>Pleosporomycetidae</taxon>
        <taxon>Pleosporales</taxon>
        <taxon>Pleosporineae</taxon>
        <taxon>Pleosporaceae</taxon>
        <taxon>Alternaria</taxon>
        <taxon>Alternaria sect. Alternaria</taxon>
        <taxon>Alternaria alternata complex</taxon>
    </lineage>
</organism>
<dbReference type="GeneID" id="29115411"/>
<proteinExistence type="predicted"/>
<dbReference type="EMBL" id="KV441481">
    <property type="protein sequence ID" value="OAG19501.1"/>
    <property type="molecule type" value="Genomic_DNA"/>
</dbReference>
<name>A0A177DJX1_ALTAL</name>
<feature type="compositionally biased region" description="Basic and acidic residues" evidence="1">
    <location>
        <begin position="220"/>
        <end position="230"/>
    </location>
</feature>
<dbReference type="KEGG" id="aalt:CC77DRAFT_1095974"/>
<dbReference type="Proteomes" id="UP000077248">
    <property type="component" value="Unassembled WGS sequence"/>
</dbReference>
<dbReference type="AlphaFoldDB" id="A0A177DJX1"/>
<keyword evidence="3" id="KW-1185">Reference proteome</keyword>
<evidence type="ECO:0000313" key="3">
    <source>
        <dbReference type="Proteomes" id="UP000077248"/>
    </source>
</evidence>
<accession>A0A177DJX1</accession>
<feature type="compositionally biased region" description="Basic and acidic residues" evidence="1">
    <location>
        <begin position="244"/>
        <end position="256"/>
    </location>
</feature>
<feature type="region of interest" description="Disordered" evidence="1">
    <location>
        <begin position="179"/>
        <end position="256"/>
    </location>
</feature>